<organism evidence="2 3">
    <name type="scientific">Pristionchus mayeri</name>
    <dbReference type="NCBI Taxonomy" id="1317129"/>
    <lineage>
        <taxon>Eukaryota</taxon>
        <taxon>Metazoa</taxon>
        <taxon>Ecdysozoa</taxon>
        <taxon>Nematoda</taxon>
        <taxon>Chromadorea</taxon>
        <taxon>Rhabditida</taxon>
        <taxon>Rhabditina</taxon>
        <taxon>Diplogasteromorpha</taxon>
        <taxon>Diplogasteroidea</taxon>
        <taxon>Neodiplogasteridae</taxon>
        <taxon>Pristionchus</taxon>
    </lineage>
</organism>
<dbReference type="PANTHER" id="PTHR47521">
    <property type="entry name" value="SERPENTINE RECEPTOR, CLASS E (EPSILON)-RELATED"/>
    <property type="match status" value="1"/>
</dbReference>
<name>A0AAN5DI90_9BILA</name>
<feature type="transmembrane region" description="Helical" evidence="1">
    <location>
        <begin position="49"/>
        <end position="70"/>
    </location>
</feature>
<keyword evidence="1" id="KW-1133">Transmembrane helix</keyword>
<keyword evidence="1" id="KW-0472">Membrane</keyword>
<feature type="transmembrane region" description="Helical" evidence="1">
    <location>
        <begin position="90"/>
        <end position="108"/>
    </location>
</feature>
<dbReference type="InterPro" id="IPR052860">
    <property type="entry name" value="NRL-GPCR1"/>
</dbReference>
<evidence type="ECO:0000256" key="1">
    <source>
        <dbReference type="SAM" id="Phobius"/>
    </source>
</evidence>
<feature type="transmembrane region" description="Helical" evidence="1">
    <location>
        <begin position="20"/>
        <end position="37"/>
    </location>
</feature>
<evidence type="ECO:0000313" key="3">
    <source>
        <dbReference type="Proteomes" id="UP001328107"/>
    </source>
</evidence>
<evidence type="ECO:0008006" key="4">
    <source>
        <dbReference type="Google" id="ProtNLM"/>
    </source>
</evidence>
<sequence length="113" mass="12736">LRATKFAKTHHEIVDSLETVIPTVSLLSMLPCILIIAKTGTLHWNCKMLLLCSATVQLLMITIHLMLIIYEVHKGDHLPDDVGNDAWFMFAHEIGYGVTTIVSIYLVVERYVS</sequence>
<feature type="non-terminal residue" evidence="2">
    <location>
        <position position="1"/>
    </location>
</feature>
<dbReference type="PANTHER" id="PTHR47521:SF18">
    <property type="entry name" value="G PROTEIN-COUPLED RECEPTOR-RELATED"/>
    <property type="match status" value="1"/>
</dbReference>
<keyword evidence="3" id="KW-1185">Reference proteome</keyword>
<proteinExistence type="predicted"/>
<dbReference type="Proteomes" id="UP001328107">
    <property type="component" value="Unassembled WGS sequence"/>
</dbReference>
<gene>
    <name evidence="2" type="ORF">PMAYCL1PPCAC_33130</name>
</gene>
<protein>
    <recommendedName>
        <fullName evidence="4">G protein-coupled receptor</fullName>
    </recommendedName>
</protein>
<dbReference type="EMBL" id="BTRK01000006">
    <property type="protein sequence ID" value="GMR62935.1"/>
    <property type="molecule type" value="Genomic_DNA"/>
</dbReference>
<comment type="caution">
    <text evidence="2">The sequence shown here is derived from an EMBL/GenBank/DDBJ whole genome shotgun (WGS) entry which is preliminary data.</text>
</comment>
<reference evidence="3" key="1">
    <citation type="submission" date="2022-10" db="EMBL/GenBank/DDBJ databases">
        <title>Genome assembly of Pristionchus species.</title>
        <authorList>
            <person name="Yoshida K."/>
            <person name="Sommer R.J."/>
        </authorList>
    </citation>
    <scope>NUCLEOTIDE SEQUENCE [LARGE SCALE GENOMIC DNA]</scope>
    <source>
        <strain evidence="3">RS5460</strain>
    </source>
</reference>
<evidence type="ECO:0000313" key="2">
    <source>
        <dbReference type="EMBL" id="GMR62935.1"/>
    </source>
</evidence>
<dbReference type="AlphaFoldDB" id="A0AAN5DI90"/>
<accession>A0AAN5DI90</accession>
<feature type="non-terminal residue" evidence="2">
    <location>
        <position position="113"/>
    </location>
</feature>
<keyword evidence="1" id="KW-0812">Transmembrane</keyword>